<feature type="compositionally biased region" description="Polar residues" evidence="6">
    <location>
        <begin position="857"/>
        <end position="870"/>
    </location>
</feature>
<feature type="compositionally biased region" description="Polar residues" evidence="6">
    <location>
        <begin position="1115"/>
        <end position="1127"/>
    </location>
</feature>
<dbReference type="InterPro" id="IPR036890">
    <property type="entry name" value="HATPase_C_sf"/>
</dbReference>
<keyword evidence="3" id="KW-0597">Phosphoprotein</keyword>
<evidence type="ECO:0000313" key="9">
    <source>
        <dbReference type="EMBL" id="GDY32198.1"/>
    </source>
</evidence>
<feature type="compositionally biased region" description="Low complexity" evidence="6">
    <location>
        <begin position="791"/>
        <end position="800"/>
    </location>
</feature>
<name>A0A4D4JC08_9PSEU</name>
<dbReference type="InterPro" id="IPR003594">
    <property type="entry name" value="HATPase_dom"/>
</dbReference>
<keyword evidence="4" id="KW-0808">Transferase</keyword>
<feature type="compositionally biased region" description="Low complexity" evidence="6">
    <location>
        <begin position="657"/>
        <end position="669"/>
    </location>
</feature>
<dbReference type="Proteomes" id="UP000298860">
    <property type="component" value="Unassembled WGS sequence"/>
</dbReference>
<dbReference type="Gene3D" id="3.30.565.10">
    <property type="entry name" value="Histidine kinase-like ATPase, C-terminal domain"/>
    <property type="match status" value="1"/>
</dbReference>
<evidence type="ECO:0000256" key="5">
    <source>
        <dbReference type="ARBA" id="ARBA00022777"/>
    </source>
</evidence>
<dbReference type="GO" id="GO:0005886">
    <property type="term" value="C:plasma membrane"/>
    <property type="evidence" value="ECO:0007669"/>
    <property type="project" value="TreeGrafter"/>
</dbReference>
<feature type="compositionally biased region" description="Basic and acidic residues" evidence="6">
    <location>
        <begin position="781"/>
        <end position="790"/>
    </location>
</feature>
<evidence type="ECO:0000256" key="7">
    <source>
        <dbReference type="SAM" id="Phobius"/>
    </source>
</evidence>
<feature type="compositionally biased region" description="Pro residues" evidence="6">
    <location>
        <begin position="917"/>
        <end position="927"/>
    </location>
</feature>
<dbReference type="PANTHER" id="PTHR45436:SF5">
    <property type="entry name" value="SENSOR HISTIDINE KINASE TRCS"/>
    <property type="match status" value="1"/>
</dbReference>
<dbReference type="GO" id="GO:0004673">
    <property type="term" value="F:protein histidine kinase activity"/>
    <property type="evidence" value="ECO:0007669"/>
    <property type="project" value="UniProtKB-EC"/>
</dbReference>
<feature type="region of interest" description="Disordered" evidence="6">
    <location>
        <begin position="948"/>
        <end position="1127"/>
    </location>
</feature>
<dbReference type="SUPFAM" id="SSF55874">
    <property type="entry name" value="ATPase domain of HSP90 chaperone/DNA topoisomerase II/histidine kinase"/>
    <property type="match status" value="1"/>
</dbReference>
<feature type="region of interest" description="Disordered" evidence="6">
    <location>
        <begin position="258"/>
        <end position="285"/>
    </location>
</feature>
<dbReference type="PANTHER" id="PTHR45436">
    <property type="entry name" value="SENSOR HISTIDINE KINASE YKOH"/>
    <property type="match status" value="1"/>
</dbReference>
<feature type="compositionally biased region" description="Low complexity" evidence="6">
    <location>
        <begin position="698"/>
        <end position="723"/>
    </location>
</feature>
<feature type="region of interest" description="Disordered" evidence="6">
    <location>
        <begin position="644"/>
        <end position="934"/>
    </location>
</feature>
<feature type="compositionally biased region" description="Pro residues" evidence="6">
    <location>
        <begin position="1021"/>
        <end position="1042"/>
    </location>
</feature>
<keyword evidence="7" id="KW-0472">Membrane</keyword>
<dbReference type="SMART" id="SM00387">
    <property type="entry name" value="HATPase_c"/>
    <property type="match status" value="1"/>
</dbReference>
<feature type="domain" description="Histidine kinase/HSP90-like ATPase" evidence="8">
    <location>
        <begin position="525"/>
        <end position="637"/>
    </location>
</feature>
<evidence type="ECO:0000256" key="2">
    <source>
        <dbReference type="ARBA" id="ARBA00012438"/>
    </source>
</evidence>
<sequence>MDWRNWRLPVKLAAVLAVPVIVAVTLCILQIQTQVDRANSYEASQRLVKLQASLTPVISAVQQERTLAASRLSDGNAAINTAIQQQGRSVDTAEAAMRDAAAKTPNLGETATGRYQDALRLLGGLPALRQQVLSGSTDAVTAVANYSTVTKGLLDFGQALSSQLGDPALSGTASALQDLLIAQDEVHLQHAIVLAGILRGHLLGTELRTLQESDVRLQDKTADFLALATPAQQGLYQQSVAGSDVNLRKQFEQLALSRATGTSDRPTSGRGQNADTSLPIPVEDWNRSSDTTSALMAKVSGSLADELGRTAASLQDQTSTRAGAASVLLMSTLVVAAAIGFVIGRYLLRSLNVLRRTALEVAENRLPEIVAKVHEGDTEDMMLEPMPLDTTEEFGQLARAFDAVLNQAVRSTVEQAGLRSNLRNIFVNFSRRSQSLVERQLRLMEQLEQHEEDPDQLANLFKLDHLATRMRRNNENLMVLSGSELARRFSKPVPMGDVLRAAVSEIEHYERAVVQSEANAEVVGYAAGDLVRLLAELLDNATNFSPPDSQVTLGSREQRDGSVLIDVLDQGIGMSEAELEDANKRVSAEGGGEVPVSRQMGLFVVGRLASRHGFSVRLFSDEDLGGLRAFVLVPAELVRTKERRGPADFGGTLGGFTPAELTTPPATAANGSGVGQLLANPNAADQGTPGAPAGPGGLPRRSAAADAFGGAGRAQQGAAWDGGPPTQPADALQGFGGQPAEPAPGFGTEPSRPGETSRPGFEPLRPGETSRPGMDPAGPGTERHALEPRRPASGPAAGAVPPLPPAISPAADLFTPTGSEPPRGDAEDGSLRVPGQSGPPAEPPQPTAPLFGGNGVNGASSLDSGVNGSAQDWFAPTQPADAGSGSGSEDPLLGTPSWSSGDESTWAAETAQHPVIPAEPEPEPYSPTPAFSDTVRPAEQAGVDAANGFAEYGAPGSGFQDYAPPADDGAFSWFDPTPEASGSERPAASAPREDAPAAETSRPAGSSRPAEPSRPGIDLPAAPPSPAETSAPPPASPPPAVPERPEPAAAKAEAVDVTSAGLPRRKPKAHLLPSLAQRPSNTAPESTPSHRNPERTRGFLSNYQAGVRQGRPSALQENDNPYGQENP</sequence>
<feature type="compositionally biased region" description="Polar residues" evidence="6">
    <location>
        <begin position="259"/>
        <end position="276"/>
    </location>
</feature>
<evidence type="ECO:0000256" key="1">
    <source>
        <dbReference type="ARBA" id="ARBA00000085"/>
    </source>
</evidence>
<feature type="transmembrane region" description="Helical" evidence="7">
    <location>
        <begin position="12"/>
        <end position="31"/>
    </location>
</feature>
<keyword evidence="7" id="KW-0812">Transmembrane</keyword>
<evidence type="ECO:0000259" key="8">
    <source>
        <dbReference type="SMART" id="SM00387"/>
    </source>
</evidence>
<accession>A0A4D4JC08</accession>
<dbReference type="EMBL" id="BJFL01000021">
    <property type="protein sequence ID" value="GDY32198.1"/>
    <property type="molecule type" value="Genomic_DNA"/>
</dbReference>
<comment type="caution">
    <text evidence="9">The sequence shown here is derived from an EMBL/GenBank/DDBJ whole genome shotgun (WGS) entry which is preliminary data.</text>
</comment>
<feature type="transmembrane region" description="Helical" evidence="7">
    <location>
        <begin position="327"/>
        <end position="348"/>
    </location>
</feature>
<dbReference type="Pfam" id="PF08376">
    <property type="entry name" value="NIT"/>
    <property type="match status" value="1"/>
</dbReference>
<evidence type="ECO:0000256" key="3">
    <source>
        <dbReference type="ARBA" id="ARBA00022553"/>
    </source>
</evidence>
<protein>
    <recommendedName>
        <fullName evidence="2">histidine kinase</fullName>
        <ecNumber evidence="2">2.7.13.3</ecNumber>
    </recommendedName>
</protein>
<dbReference type="InterPro" id="IPR050428">
    <property type="entry name" value="TCS_sensor_his_kinase"/>
</dbReference>
<gene>
    <name evidence="9" type="ORF">GTS_38310</name>
</gene>
<dbReference type="Gene3D" id="6.10.340.10">
    <property type="match status" value="1"/>
</dbReference>
<dbReference type="AlphaFoldDB" id="A0A4D4JC08"/>
<feature type="compositionally biased region" description="Polar residues" evidence="6">
    <location>
        <begin position="1077"/>
        <end position="1090"/>
    </location>
</feature>
<evidence type="ECO:0000256" key="6">
    <source>
        <dbReference type="SAM" id="MobiDB-lite"/>
    </source>
</evidence>
<dbReference type="Pfam" id="PF02518">
    <property type="entry name" value="HATPase_c"/>
    <property type="match status" value="1"/>
</dbReference>
<proteinExistence type="predicted"/>
<dbReference type="InterPro" id="IPR013587">
    <property type="entry name" value="Nitrate/nitrite_sensing"/>
</dbReference>
<evidence type="ECO:0000256" key="4">
    <source>
        <dbReference type="ARBA" id="ARBA00022679"/>
    </source>
</evidence>
<keyword evidence="7" id="KW-1133">Transmembrane helix</keyword>
<dbReference type="GO" id="GO:0000160">
    <property type="term" value="P:phosphorelay signal transduction system"/>
    <property type="evidence" value="ECO:0007669"/>
    <property type="project" value="TreeGrafter"/>
</dbReference>
<reference evidence="10" key="1">
    <citation type="submission" date="2019-04" db="EMBL/GenBank/DDBJ databases">
        <title>Draft genome sequence of Pseudonocardiaceae bacterium SL3-2-4.</title>
        <authorList>
            <person name="Ningsih F."/>
            <person name="Yokota A."/>
            <person name="Sakai Y."/>
            <person name="Nanatani K."/>
            <person name="Yabe S."/>
            <person name="Oetari A."/>
            <person name="Sjamsuridzal W."/>
        </authorList>
    </citation>
    <scope>NUCLEOTIDE SEQUENCE [LARGE SCALE GENOMIC DNA]</scope>
    <source>
        <strain evidence="10">SL3-2-4</strain>
    </source>
</reference>
<comment type="catalytic activity">
    <reaction evidence="1">
        <text>ATP + protein L-histidine = ADP + protein N-phospho-L-histidine.</text>
        <dbReference type="EC" id="2.7.13.3"/>
    </reaction>
</comment>
<keyword evidence="5 9" id="KW-0418">Kinase</keyword>
<evidence type="ECO:0000313" key="10">
    <source>
        <dbReference type="Proteomes" id="UP000298860"/>
    </source>
</evidence>
<dbReference type="EC" id="2.7.13.3" evidence="2"/>
<keyword evidence="10" id="KW-1185">Reference proteome</keyword>
<organism evidence="9 10">
    <name type="scientific">Gandjariella thermophila</name>
    <dbReference type="NCBI Taxonomy" id="1931992"/>
    <lineage>
        <taxon>Bacteria</taxon>
        <taxon>Bacillati</taxon>
        <taxon>Actinomycetota</taxon>
        <taxon>Actinomycetes</taxon>
        <taxon>Pseudonocardiales</taxon>
        <taxon>Pseudonocardiaceae</taxon>
        <taxon>Gandjariella</taxon>
    </lineage>
</organism>